<evidence type="ECO:0000313" key="2">
    <source>
        <dbReference type="EnsemblMetazoa" id="AMAM016199-PA"/>
    </source>
</evidence>
<organism evidence="2 3">
    <name type="scientific">Anopheles maculatus</name>
    <dbReference type="NCBI Taxonomy" id="74869"/>
    <lineage>
        <taxon>Eukaryota</taxon>
        <taxon>Metazoa</taxon>
        <taxon>Ecdysozoa</taxon>
        <taxon>Arthropoda</taxon>
        <taxon>Hexapoda</taxon>
        <taxon>Insecta</taxon>
        <taxon>Pterygota</taxon>
        <taxon>Neoptera</taxon>
        <taxon>Endopterygota</taxon>
        <taxon>Diptera</taxon>
        <taxon>Nematocera</taxon>
        <taxon>Culicoidea</taxon>
        <taxon>Culicidae</taxon>
        <taxon>Anophelinae</taxon>
        <taxon>Anopheles</taxon>
        <taxon>Anopheles maculatus group</taxon>
    </lineage>
</organism>
<reference evidence="2" key="2">
    <citation type="submission" date="2020-05" db="UniProtKB">
        <authorList>
            <consortium name="EnsemblMetazoa"/>
        </authorList>
    </citation>
    <scope>IDENTIFICATION</scope>
    <source>
        <strain evidence="2">maculatus3</strain>
    </source>
</reference>
<dbReference type="InterPro" id="IPR035915">
    <property type="entry name" value="Plakin_repeat_sf"/>
</dbReference>
<dbReference type="EnsemblMetazoa" id="AMAM016199-RA">
    <property type="protein sequence ID" value="AMAM016199-PA"/>
    <property type="gene ID" value="AMAM016199"/>
</dbReference>
<dbReference type="Proteomes" id="UP000075901">
    <property type="component" value="Unassembled WGS sequence"/>
</dbReference>
<dbReference type="VEuPathDB" id="VectorBase:AMAM016199"/>
<accession>A0A182SYU9</accession>
<proteinExistence type="predicted"/>
<feature type="region of interest" description="Disordered" evidence="1">
    <location>
        <begin position="29"/>
        <end position="50"/>
    </location>
</feature>
<dbReference type="SUPFAM" id="SSF75399">
    <property type="entry name" value="Plakin repeat"/>
    <property type="match status" value="1"/>
</dbReference>
<reference evidence="3" key="1">
    <citation type="submission" date="2013-09" db="EMBL/GenBank/DDBJ databases">
        <title>The Genome Sequence of Anopheles maculatus species B.</title>
        <authorList>
            <consortium name="The Broad Institute Genomics Platform"/>
            <person name="Neafsey D.E."/>
            <person name="Besansky N."/>
            <person name="Howell P."/>
            <person name="Walton C."/>
            <person name="Young S.K."/>
            <person name="Zeng Q."/>
            <person name="Gargeya S."/>
            <person name="Fitzgerald M."/>
            <person name="Haas B."/>
            <person name="Abouelleil A."/>
            <person name="Allen A.W."/>
            <person name="Alvarado L."/>
            <person name="Arachchi H.M."/>
            <person name="Berlin A.M."/>
            <person name="Chapman S.B."/>
            <person name="Gainer-Dewar J."/>
            <person name="Goldberg J."/>
            <person name="Griggs A."/>
            <person name="Gujja S."/>
            <person name="Hansen M."/>
            <person name="Howarth C."/>
            <person name="Imamovic A."/>
            <person name="Ireland A."/>
            <person name="Larimer J."/>
            <person name="McCowan C."/>
            <person name="Murphy C."/>
            <person name="Pearson M."/>
            <person name="Poon T.W."/>
            <person name="Priest M."/>
            <person name="Roberts A."/>
            <person name="Saif S."/>
            <person name="Shea T."/>
            <person name="Sisk P."/>
            <person name="Sykes S."/>
            <person name="Wortman J."/>
            <person name="Nusbaum C."/>
            <person name="Birren B."/>
        </authorList>
    </citation>
    <scope>NUCLEOTIDE SEQUENCE [LARGE SCALE GENOMIC DNA]</scope>
    <source>
        <strain evidence="3">maculatus3</strain>
    </source>
</reference>
<evidence type="ECO:0000313" key="3">
    <source>
        <dbReference type="Proteomes" id="UP000075901"/>
    </source>
</evidence>
<sequence length="119" mass="12894">MDVAKLGIMAVVGAPLLAGKAVVDALKSDKQPASGNEGAASGAEPSERHVTFVERTVERPERMTLGEAISQGKIDPKHCRIMVDDKQMPYTVEEGLNKGNVRIYDVVDVLSKERISFVE</sequence>
<name>A0A182SYU9_9DIPT</name>
<evidence type="ECO:0000256" key="1">
    <source>
        <dbReference type="SAM" id="MobiDB-lite"/>
    </source>
</evidence>
<dbReference type="AlphaFoldDB" id="A0A182SYU9"/>
<protein>
    <submittedName>
        <fullName evidence="2">Uncharacterized protein</fullName>
    </submittedName>
</protein>
<feature type="compositionally biased region" description="Low complexity" evidence="1">
    <location>
        <begin position="32"/>
        <end position="44"/>
    </location>
</feature>
<keyword evidence="3" id="KW-1185">Reference proteome</keyword>